<dbReference type="Proteomes" id="UP000001601">
    <property type="component" value="Unassembled WGS sequence"/>
</dbReference>
<dbReference type="RefSeq" id="WP_009779028.1">
    <property type="nucleotide sequence ID" value="NZ_CH672395.1"/>
</dbReference>
<feature type="transmembrane region" description="Helical" evidence="1">
    <location>
        <begin position="92"/>
        <end position="109"/>
    </location>
</feature>
<comment type="caution">
    <text evidence="2">The sequence shown here is derived from an EMBL/GenBank/DDBJ whole genome shotgun (WGS) entry which is preliminary data.</text>
</comment>
<feature type="transmembrane region" description="Helical" evidence="1">
    <location>
        <begin position="35"/>
        <end position="55"/>
    </location>
</feature>
<evidence type="ECO:0000313" key="2">
    <source>
        <dbReference type="EMBL" id="EAQ50119.1"/>
    </source>
</evidence>
<reference evidence="2 3" key="1">
    <citation type="journal article" date="2007" name="Nature">
        <title>Light stimulates growth of proteorhodopsin-containing marine Flavobacteria.</title>
        <authorList>
            <person name="Gomez-Consarnau L."/>
            <person name="Gonzalez J.M."/>
            <person name="Coll-Llado M."/>
            <person name="Gourdon P."/>
            <person name="Pascher T."/>
            <person name="Neutze R."/>
            <person name="Pedros-Alio C."/>
            <person name="Pinhassi J."/>
        </authorList>
    </citation>
    <scope>NUCLEOTIDE SEQUENCE [LARGE SCALE GENOMIC DNA]</scope>
    <source>
        <strain evidence="2 3">MED217</strain>
    </source>
</reference>
<keyword evidence="1" id="KW-1133">Transmembrane helix</keyword>
<dbReference type="HOGENOM" id="CLU_2142756_0_0_10"/>
<dbReference type="AlphaFoldDB" id="A3XK08"/>
<evidence type="ECO:0000256" key="1">
    <source>
        <dbReference type="SAM" id="Phobius"/>
    </source>
</evidence>
<keyword evidence="1" id="KW-0472">Membrane</keyword>
<feature type="transmembrane region" description="Helical" evidence="1">
    <location>
        <begin position="6"/>
        <end position="23"/>
    </location>
</feature>
<name>A3XK08_LEEBM</name>
<organism evidence="2 3">
    <name type="scientific">Leeuwenhoekiella blandensis (strain CECT 7118 / CCUG 51940 / KCTC 22103 / MED217)</name>
    <name type="common">Flavobacterium sp. (strain MED217)</name>
    <dbReference type="NCBI Taxonomy" id="398720"/>
    <lineage>
        <taxon>Bacteria</taxon>
        <taxon>Pseudomonadati</taxon>
        <taxon>Bacteroidota</taxon>
        <taxon>Flavobacteriia</taxon>
        <taxon>Flavobacteriales</taxon>
        <taxon>Flavobacteriaceae</taxon>
        <taxon>Leeuwenhoekiella</taxon>
    </lineage>
</organism>
<dbReference type="EMBL" id="AANC01000003">
    <property type="protein sequence ID" value="EAQ50119.1"/>
    <property type="molecule type" value="Genomic_DNA"/>
</dbReference>
<sequence length="112" mass="13057">MHLIFIVVGLSIPLGYLIFRVVERQFGYRFSKAKIAFFYSFAAMVYTLVALLASFLHLYFLQFYIAIPALITAFLCFYRAKQLSLKSNHKRFVLILLVLVSIWCCIQLINSF</sequence>
<dbReference type="STRING" id="398720.MED217_03175"/>
<proteinExistence type="predicted"/>
<feature type="transmembrane region" description="Helical" evidence="1">
    <location>
        <begin position="61"/>
        <end position="80"/>
    </location>
</feature>
<evidence type="ECO:0000313" key="3">
    <source>
        <dbReference type="Proteomes" id="UP000001601"/>
    </source>
</evidence>
<protein>
    <submittedName>
        <fullName evidence="2">Uncharacterized protein</fullName>
    </submittedName>
</protein>
<gene>
    <name evidence="2" type="ORF">MED217_03175</name>
</gene>
<keyword evidence="3" id="KW-1185">Reference proteome</keyword>
<accession>A3XK08</accession>
<keyword evidence="1" id="KW-0812">Transmembrane</keyword>